<evidence type="ECO:0000256" key="1">
    <source>
        <dbReference type="SAM" id="Phobius"/>
    </source>
</evidence>
<keyword evidence="1" id="KW-1133">Transmembrane helix</keyword>
<keyword evidence="1" id="KW-0812">Transmembrane</keyword>
<keyword evidence="1" id="KW-0472">Membrane</keyword>
<dbReference type="AlphaFoldDB" id="A0A6B0U3T9"/>
<dbReference type="EMBL" id="GIFC01002948">
    <property type="protein sequence ID" value="MXU85031.1"/>
    <property type="molecule type" value="Transcribed_RNA"/>
</dbReference>
<organism evidence="2">
    <name type="scientific">Ixodes ricinus</name>
    <name type="common">Common tick</name>
    <name type="synonym">Acarus ricinus</name>
    <dbReference type="NCBI Taxonomy" id="34613"/>
    <lineage>
        <taxon>Eukaryota</taxon>
        <taxon>Metazoa</taxon>
        <taxon>Ecdysozoa</taxon>
        <taxon>Arthropoda</taxon>
        <taxon>Chelicerata</taxon>
        <taxon>Arachnida</taxon>
        <taxon>Acari</taxon>
        <taxon>Parasitiformes</taxon>
        <taxon>Ixodida</taxon>
        <taxon>Ixodoidea</taxon>
        <taxon>Ixodidae</taxon>
        <taxon>Ixodinae</taxon>
        <taxon>Ixodes</taxon>
    </lineage>
</organism>
<name>A0A6B0U3T9_IXORI</name>
<accession>A0A6B0U3T9</accession>
<sequence>MLRESLLFPFPFLWTGVHFCFLTFTKSVIFLLTSARPPTLWASLLLPCLEQPLSIGKLAAVWSSVLACQRKCTFKRACAASLRK</sequence>
<proteinExistence type="predicted"/>
<evidence type="ECO:0000313" key="2">
    <source>
        <dbReference type="EMBL" id="MXU85031.1"/>
    </source>
</evidence>
<reference evidence="2" key="1">
    <citation type="submission" date="2019-12" db="EMBL/GenBank/DDBJ databases">
        <title>An insight into the sialome of adult female Ixodes ricinus ticks feeding for 6 days.</title>
        <authorList>
            <person name="Perner J."/>
            <person name="Ribeiro J.M.C."/>
        </authorList>
    </citation>
    <scope>NUCLEOTIDE SEQUENCE</scope>
    <source>
        <strain evidence="2">Semi-engorged</strain>
        <tissue evidence="2">Salivary glands</tissue>
    </source>
</reference>
<protein>
    <submittedName>
        <fullName evidence="2">Putative secreted protein</fullName>
    </submittedName>
</protein>
<feature type="transmembrane region" description="Helical" evidence="1">
    <location>
        <begin position="12"/>
        <end position="32"/>
    </location>
</feature>